<dbReference type="PROSITE" id="PS50106">
    <property type="entry name" value="PDZ"/>
    <property type="match status" value="1"/>
</dbReference>
<evidence type="ECO:0000256" key="1">
    <source>
        <dbReference type="ARBA" id="ARBA00009179"/>
    </source>
</evidence>
<dbReference type="GO" id="GO:0007165">
    <property type="term" value="P:signal transduction"/>
    <property type="evidence" value="ECO:0007669"/>
    <property type="project" value="TreeGrafter"/>
</dbReference>
<keyword evidence="3 5" id="KW-0378">Hydrolase</keyword>
<dbReference type="Proteomes" id="UP000561045">
    <property type="component" value="Unassembled WGS sequence"/>
</dbReference>
<keyword evidence="2 5" id="KW-0645">Protease</keyword>
<dbReference type="InterPro" id="IPR029045">
    <property type="entry name" value="ClpP/crotonase-like_dom_sf"/>
</dbReference>
<dbReference type="PANTHER" id="PTHR32060">
    <property type="entry name" value="TAIL-SPECIFIC PROTEASE"/>
    <property type="match status" value="1"/>
</dbReference>
<accession>A0A840BEW0</accession>
<dbReference type="InterPro" id="IPR004447">
    <property type="entry name" value="Peptidase_S41A"/>
</dbReference>
<dbReference type="GO" id="GO:0006508">
    <property type="term" value="P:proteolysis"/>
    <property type="evidence" value="ECO:0007669"/>
    <property type="project" value="UniProtKB-KW"/>
</dbReference>
<dbReference type="SUPFAM" id="SSF52096">
    <property type="entry name" value="ClpP/crotonase"/>
    <property type="match status" value="1"/>
</dbReference>
<organism evidence="9 10">
    <name type="scientific">Niveibacterium umoris</name>
    <dbReference type="NCBI Taxonomy" id="1193620"/>
    <lineage>
        <taxon>Bacteria</taxon>
        <taxon>Pseudomonadati</taxon>
        <taxon>Pseudomonadota</taxon>
        <taxon>Betaproteobacteria</taxon>
        <taxon>Rhodocyclales</taxon>
        <taxon>Rhodocyclaceae</taxon>
        <taxon>Niveibacterium</taxon>
    </lineage>
</organism>
<dbReference type="SMART" id="SM00245">
    <property type="entry name" value="TSPc"/>
    <property type="match status" value="1"/>
</dbReference>
<reference evidence="9 10" key="1">
    <citation type="submission" date="2020-08" db="EMBL/GenBank/DDBJ databases">
        <title>Genomic Encyclopedia of Type Strains, Phase IV (KMG-IV): sequencing the most valuable type-strain genomes for metagenomic binning, comparative biology and taxonomic classification.</title>
        <authorList>
            <person name="Goeker M."/>
        </authorList>
    </citation>
    <scope>NUCLEOTIDE SEQUENCE [LARGE SCALE GENOMIC DNA]</scope>
    <source>
        <strain evidence="9 10">DSM 106739</strain>
    </source>
</reference>
<dbReference type="Gene3D" id="2.30.42.10">
    <property type="match status" value="1"/>
</dbReference>
<dbReference type="Gene3D" id="3.90.226.10">
    <property type="entry name" value="2-enoyl-CoA Hydratase, Chain A, domain 1"/>
    <property type="match status" value="1"/>
</dbReference>
<dbReference type="RefSeq" id="WP_183632540.1">
    <property type="nucleotide sequence ID" value="NZ_BAABLE010000011.1"/>
</dbReference>
<dbReference type="GO" id="GO:0030288">
    <property type="term" value="C:outer membrane-bounded periplasmic space"/>
    <property type="evidence" value="ECO:0007669"/>
    <property type="project" value="TreeGrafter"/>
</dbReference>
<dbReference type="SUPFAM" id="SSF50156">
    <property type="entry name" value="PDZ domain-like"/>
    <property type="match status" value="1"/>
</dbReference>
<evidence type="ECO:0000313" key="9">
    <source>
        <dbReference type="EMBL" id="MBB4011685.1"/>
    </source>
</evidence>
<dbReference type="PANTHER" id="PTHR32060:SF22">
    <property type="entry name" value="CARBOXYL-TERMINAL-PROCESSING PEPTIDASE 3, CHLOROPLASTIC"/>
    <property type="match status" value="1"/>
</dbReference>
<feature type="region of interest" description="Disordered" evidence="6">
    <location>
        <begin position="620"/>
        <end position="689"/>
    </location>
</feature>
<evidence type="ECO:0000256" key="4">
    <source>
        <dbReference type="ARBA" id="ARBA00022825"/>
    </source>
</evidence>
<evidence type="ECO:0000256" key="7">
    <source>
        <dbReference type="SAM" id="SignalP"/>
    </source>
</evidence>
<dbReference type="InterPro" id="IPR001478">
    <property type="entry name" value="PDZ"/>
</dbReference>
<dbReference type="InterPro" id="IPR020992">
    <property type="entry name" value="Tail_Prtase_C"/>
</dbReference>
<dbReference type="AlphaFoldDB" id="A0A840BEW0"/>
<proteinExistence type="inferred from homology"/>
<evidence type="ECO:0000256" key="6">
    <source>
        <dbReference type="SAM" id="MobiDB-lite"/>
    </source>
</evidence>
<dbReference type="GO" id="GO:0004252">
    <property type="term" value="F:serine-type endopeptidase activity"/>
    <property type="evidence" value="ECO:0007669"/>
    <property type="project" value="UniProtKB-EC"/>
</dbReference>
<dbReference type="FunFam" id="3.90.226.10:FF:000090">
    <property type="entry name" value="Tail-specific protease"/>
    <property type="match status" value="1"/>
</dbReference>
<comment type="caution">
    <text evidence="9">The sequence shown here is derived from an EMBL/GenBank/DDBJ whole genome shotgun (WGS) entry which is preliminary data.</text>
</comment>
<evidence type="ECO:0000256" key="2">
    <source>
        <dbReference type="ARBA" id="ARBA00022670"/>
    </source>
</evidence>
<comment type="similarity">
    <text evidence="1 5">Belongs to the peptidase S41A family.</text>
</comment>
<feature type="compositionally biased region" description="Basic and acidic residues" evidence="6">
    <location>
        <begin position="620"/>
        <end position="644"/>
    </location>
</feature>
<feature type="signal peptide" evidence="7">
    <location>
        <begin position="1"/>
        <end position="20"/>
    </location>
</feature>
<dbReference type="Pfam" id="PF00595">
    <property type="entry name" value="PDZ"/>
    <property type="match status" value="1"/>
</dbReference>
<dbReference type="SMART" id="SM00228">
    <property type="entry name" value="PDZ"/>
    <property type="match status" value="1"/>
</dbReference>
<dbReference type="NCBIfam" id="TIGR00225">
    <property type="entry name" value="prc"/>
    <property type="match status" value="1"/>
</dbReference>
<dbReference type="Pfam" id="PF03572">
    <property type="entry name" value="Peptidase_S41"/>
    <property type="match status" value="1"/>
</dbReference>
<name>A0A840BEW0_9RHOO</name>
<dbReference type="InterPro" id="IPR036034">
    <property type="entry name" value="PDZ_sf"/>
</dbReference>
<keyword evidence="10" id="KW-1185">Reference proteome</keyword>
<protein>
    <submittedName>
        <fullName evidence="9">Carboxyl-terminal processing protease</fullName>
        <ecNumber evidence="9">3.4.21.102</ecNumber>
    </submittedName>
</protein>
<feature type="compositionally biased region" description="Basic and acidic residues" evidence="6">
    <location>
        <begin position="668"/>
        <end position="677"/>
    </location>
</feature>
<keyword evidence="4 5" id="KW-0720">Serine protease</keyword>
<dbReference type="Pfam" id="PF17804">
    <property type="entry name" value="TSP_NTD"/>
    <property type="match status" value="1"/>
</dbReference>
<dbReference type="Pfam" id="PF11818">
    <property type="entry name" value="DUF3340"/>
    <property type="match status" value="1"/>
</dbReference>
<keyword evidence="7" id="KW-0732">Signal</keyword>
<evidence type="ECO:0000256" key="3">
    <source>
        <dbReference type="ARBA" id="ARBA00022801"/>
    </source>
</evidence>
<feature type="chain" id="PRO_5033016515" evidence="7">
    <location>
        <begin position="21"/>
        <end position="725"/>
    </location>
</feature>
<sequence length="725" mass="80411">MKKVLLCLLILLAPLGHVLALEGPARVPLGPQQYQAATAKMIATLLTRYHYTAPRLDDALSAKVFDRYLQSLDPEKLLFLQADIDAFSAARTKLDNAISNEDVRFPFTLYNLYRDRQVERFTYSRQVLKTAFDFTGQESIEYDRKNAPWPRTMDEIRDQWRKRVKNDWLRLKLAGQKDDAIRSTLDKRYEGYLGRIDKVNPNDVFQIFMDAYATAIDPHSNYLGPKASEEFDISMKLSLVGIGAVLQSRDDYTMIRELVPGGPAALSGKLQIGDRIVGVGQGADGAISEVLGWRLDDVVSQIRGALDTVVVLDVLPADAGPDTKHKRVQLTRKKISIEEQAAKKSEIEIKDAHGAHKIGVITLPSFYEDFEARRSGDKNYKSAARDVERLLGELKKDKVEGVVIDLRNNGGGSLRQAVELTGLFIDQGPVVQQRDAKGQIAVEADTRAGYSWTGPMAVLINRFSASASEIFAAAIQDYGRGVILGEPSFGKGTVQTVISLDQLLKSEKPTYGEVKFTVAEFFRINGNTTQLRGVTPDIAYPLLNDIEHMGESSFDNALPASQIKPADYLPAGDLTAVIPSLRSRHEARMSAEKTLKRIIDDANEIAVLRKRATISLNEAERRAERDAMEARAKKRAEEEARENGAKAGKTKAEIDEDLQASSDDGLLDNERSIERSRGAGKKKRERPDALLTESAHVLSDEVDLLTANPKLAVRVVPADLRLTKK</sequence>
<dbReference type="EMBL" id="JACIET010000001">
    <property type="protein sequence ID" value="MBB4011685.1"/>
    <property type="molecule type" value="Genomic_DNA"/>
</dbReference>
<dbReference type="EC" id="3.4.21.102" evidence="9"/>
<gene>
    <name evidence="9" type="ORF">GGR36_000993</name>
</gene>
<dbReference type="InterPro" id="IPR040573">
    <property type="entry name" value="TSP_N"/>
</dbReference>
<evidence type="ECO:0000313" key="10">
    <source>
        <dbReference type="Proteomes" id="UP000561045"/>
    </source>
</evidence>
<dbReference type="InterPro" id="IPR005151">
    <property type="entry name" value="Tail-specific_protease"/>
</dbReference>
<dbReference type="CDD" id="cd07560">
    <property type="entry name" value="Peptidase_S41_CPP"/>
    <property type="match status" value="1"/>
</dbReference>
<evidence type="ECO:0000256" key="5">
    <source>
        <dbReference type="RuleBase" id="RU004404"/>
    </source>
</evidence>
<evidence type="ECO:0000259" key="8">
    <source>
        <dbReference type="PROSITE" id="PS50106"/>
    </source>
</evidence>
<feature type="domain" description="PDZ" evidence="8">
    <location>
        <begin position="232"/>
        <end position="311"/>
    </location>
</feature>